<accession>A0ABU1BT01</accession>
<sequence length="67" mass="7302">MALKEEAGAYFIHAGVRRLAISKLSGRKAEQKIAQHAVLQYGMRLPVPTSNGSFGPGLTNSYFQIPK</sequence>
<proteinExistence type="predicted"/>
<evidence type="ECO:0000313" key="2">
    <source>
        <dbReference type="Proteomes" id="UP001225596"/>
    </source>
</evidence>
<organism evidence="1 2">
    <name type="scientific">Keguizhuia sedimenti</name>
    <dbReference type="NCBI Taxonomy" id="3064264"/>
    <lineage>
        <taxon>Bacteria</taxon>
        <taxon>Pseudomonadati</taxon>
        <taxon>Pseudomonadota</taxon>
        <taxon>Betaproteobacteria</taxon>
        <taxon>Burkholderiales</taxon>
        <taxon>Oxalobacteraceae</taxon>
        <taxon>Keguizhuia</taxon>
    </lineage>
</organism>
<comment type="caution">
    <text evidence="1">The sequence shown here is derived from an EMBL/GenBank/DDBJ whole genome shotgun (WGS) entry which is preliminary data.</text>
</comment>
<protein>
    <submittedName>
        <fullName evidence="1">Uncharacterized protein</fullName>
    </submittedName>
</protein>
<dbReference type="Proteomes" id="UP001225596">
    <property type="component" value="Unassembled WGS sequence"/>
</dbReference>
<evidence type="ECO:0000313" key="1">
    <source>
        <dbReference type="EMBL" id="MDQ9171398.1"/>
    </source>
</evidence>
<reference evidence="1 2" key="1">
    <citation type="submission" date="2023-08" db="EMBL/GenBank/DDBJ databases">
        <title>Oxalobacteraceae gen .nov., isolated from river sludge outside the plant.</title>
        <authorList>
            <person name="Zhao S.Y."/>
        </authorList>
    </citation>
    <scope>NUCLEOTIDE SEQUENCE [LARGE SCALE GENOMIC DNA]</scope>
    <source>
        <strain evidence="1 2">R-40</strain>
    </source>
</reference>
<dbReference type="RefSeq" id="WP_338437337.1">
    <property type="nucleotide sequence ID" value="NZ_JAUYVH010000009.1"/>
</dbReference>
<gene>
    <name evidence="1" type="ORF">Q8A64_13370</name>
</gene>
<name>A0ABU1BT01_9BURK</name>
<keyword evidence="2" id="KW-1185">Reference proteome</keyword>
<dbReference type="EMBL" id="JAUYVH010000009">
    <property type="protein sequence ID" value="MDQ9171398.1"/>
    <property type="molecule type" value="Genomic_DNA"/>
</dbReference>